<sequence length="164" mass="17459">MAGQQFGAPGPFRVGPKILFCLVPLLTLGLLGLVPSLVLALRRKRAVDVLGAAVFVLLQLALYVSIGLTDPDSRNAFDVVGATTVMLLWLGAPAHFLVLDSRHVWGAPKTAPPAPPVGWYPPPQQQYPAPPAPPRPAPQAAAPTQDDLQQLGELLRRQAQDGSR</sequence>
<protein>
    <submittedName>
        <fullName evidence="3">Uncharacterized protein</fullName>
    </submittedName>
</protein>
<feature type="region of interest" description="Disordered" evidence="1">
    <location>
        <begin position="112"/>
        <end position="148"/>
    </location>
</feature>
<comment type="caution">
    <text evidence="3">The sequence shown here is derived from an EMBL/GenBank/DDBJ whole genome shotgun (WGS) entry which is preliminary data.</text>
</comment>
<dbReference type="EMBL" id="JACHJR010000001">
    <property type="protein sequence ID" value="MBB4947249.1"/>
    <property type="molecule type" value="Genomic_DNA"/>
</dbReference>
<keyword evidence="2" id="KW-0812">Transmembrane</keyword>
<keyword evidence="2" id="KW-0472">Membrane</keyword>
<keyword evidence="2" id="KW-1133">Transmembrane helix</keyword>
<evidence type="ECO:0000256" key="2">
    <source>
        <dbReference type="SAM" id="Phobius"/>
    </source>
</evidence>
<feature type="compositionally biased region" description="Pro residues" evidence="1">
    <location>
        <begin position="112"/>
        <end position="137"/>
    </location>
</feature>
<evidence type="ECO:0000313" key="4">
    <source>
        <dbReference type="Proteomes" id="UP000573327"/>
    </source>
</evidence>
<evidence type="ECO:0000256" key="1">
    <source>
        <dbReference type="SAM" id="MobiDB-lite"/>
    </source>
</evidence>
<organism evidence="3 4">
    <name type="scientific">Kitasatospora gansuensis</name>
    <dbReference type="NCBI Taxonomy" id="258050"/>
    <lineage>
        <taxon>Bacteria</taxon>
        <taxon>Bacillati</taxon>
        <taxon>Actinomycetota</taxon>
        <taxon>Actinomycetes</taxon>
        <taxon>Kitasatosporales</taxon>
        <taxon>Streptomycetaceae</taxon>
        <taxon>Kitasatospora</taxon>
    </lineage>
</organism>
<proteinExistence type="predicted"/>
<feature type="transmembrane region" description="Helical" evidence="2">
    <location>
        <begin position="47"/>
        <end position="68"/>
    </location>
</feature>
<accession>A0A7W7WI78</accession>
<gene>
    <name evidence="3" type="ORF">F4556_002784</name>
</gene>
<dbReference type="Proteomes" id="UP000573327">
    <property type="component" value="Unassembled WGS sequence"/>
</dbReference>
<feature type="transmembrane region" description="Helical" evidence="2">
    <location>
        <begin position="80"/>
        <end position="99"/>
    </location>
</feature>
<name>A0A7W7WI78_9ACTN</name>
<feature type="transmembrane region" description="Helical" evidence="2">
    <location>
        <begin position="17"/>
        <end position="40"/>
    </location>
</feature>
<evidence type="ECO:0000313" key="3">
    <source>
        <dbReference type="EMBL" id="MBB4947249.1"/>
    </source>
</evidence>
<dbReference type="AlphaFoldDB" id="A0A7W7WI78"/>
<keyword evidence="4" id="KW-1185">Reference proteome</keyword>
<reference evidence="3 4" key="1">
    <citation type="submission" date="2020-08" db="EMBL/GenBank/DDBJ databases">
        <title>Sequencing the genomes of 1000 actinobacteria strains.</title>
        <authorList>
            <person name="Klenk H.-P."/>
        </authorList>
    </citation>
    <scope>NUCLEOTIDE SEQUENCE [LARGE SCALE GENOMIC DNA]</scope>
    <source>
        <strain evidence="3 4">DSM 44786</strain>
    </source>
</reference>
<dbReference type="RefSeq" id="WP_184914958.1">
    <property type="nucleotide sequence ID" value="NZ_JACHJR010000001.1"/>
</dbReference>